<name>A0A3B6KC36_WHEAT</name>
<gene>
    <name evidence="2" type="primary">LOC123106447</name>
</gene>
<feature type="transmembrane region" description="Helical" evidence="1">
    <location>
        <begin position="116"/>
        <end position="138"/>
    </location>
</feature>
<dbReference type="AlphaFoldDB" id="A0A3B6KC36"/>
<dbReference type="OrthoDB" id="698730at2759"/>
<sequence>MDGKKPKIPADVRRASQWALVNASFHLFSFFAVRPSAAYAVAGYEATCSECVALTDKLSGLWLVMLWCAAAQAAAAGLALMLPCRDNANLALRVTIVGHYMYAVAVRLLLEADPGFLLGWIVGPASIVVFAGADFVCFRDLLQLGDD</sequence>
<keyword evidence="3" id="KW-1185">Reference proteome</keyword>
<evidence type="ECO:0000313" key="3">
    <source>
        <dbReference type="Proteomes" id="UP000019116"/>
    </source>
</evidence>
<evidence type="ECO:0000313" key="2">
    <source>
        <dbReference type="EnsemblPlants" id="TraesCS5A02G034600.1"/>
    </source>
</evidence>
<evidence type="ECO:0008006" key="4">
    <source>
        <dbReference type="Google" id="ProtNLM"/>
    </source>
</evidence>
<keyword evidence="1" id="KW-0812">Transmembrane</keyword>
<feature type="transmembrane region" description="Helical" evidence="1">
    <location>
        <begin position="90"/>
        <end position="110"/>
    </location>
</feature>
<keyword evidence="1" id="KW-1133">Transmembrane helix</keyword>
<proteinExistence type="predicted"/>
<evidence type="ECO:0000256" key="1">
    <source>
        <dbReference type="SAM" id="Phobius"/>
    </source>
</evidence>
<dbReference type="Proteomes" id="UP000019116">
    <property type="component" value="Chromosome 5A"/>
</dbReference>
<feature type="transmembrane region" description="Helical" evidence="1">
    <location>
        <begin position="61"/>
        <end position="83"/>
    </location>
</feature>
<keyword evidence="1" id="KW-0472">Membrane</keyword>
<dbReference type="RefSeq" id="XP_044384539.1">
    <property type="nucleotide sequence ID" value="XM_044528604.1"/>
</dbReference>
<dbReference type="Gramene" id="TraesCS5A03G0088000.1">
    <property type="protein sequence ID" value="TraesCS5A03G0088000.1.CDS"/>
    <property type="gene ID" value="TraesCS5A03G0088000"/>
</dbReference>
<reference evidence="2" key="2">
    <citation type="submission" date="2018-10" db="UniProtKB">
        <authorList>
            <consortium name="EnsemblPlants"/>
        </authorList>
    </citation>
    <scope>IDENTIFICATION</scope>
</reference>
<dbReference type="Gramene" id="TraesCS5A02G034600.1">
    <property type="protein sequence ID" value="TraesCS5A02G034600.1"/>
    <property type="gene ID" value="TraesCS5A02G034600"/>
</dbReference>
<feature type="transmembrane region" description="Helical" evidence="1">
    <location>
        <begin position="20"/>
        <end position="41"/>
    </location>
</feature>
<organism evidence="2">
    <name type="scientific">Triticum aestivum</name>
    <name type="common">Wheat</name>
    <dbReference type="NCBI Taxonomy" id="4565"/>
    <lineage>
        <taxon>Eukaryota</taxon>
        <taxon>Viridiplantae</taxon>
        <taxon>Streptophyta</taxon>
        <taxon>Embryophyta</taxon>
        <taxon>Tracheophyta</taxon>
        <taxon>Spermatophyta</taxon>
        <taxon>Magnoliopsida</taxon>
        <taxon>Liliopsida</taxon>
        <taxon>Poales</taxon>
        <taxon>Poaceae</taxon>
        <taxon>BOP clade</taxon>
        <taxon>Pooideae</taxon>
        <taxon>Triticodae</taxon>
        <taxon>Triticeae</taxon>
        <taxon>Triticinae</taxon>
        <taxon>Triticum</taxon>
    </lineage>
</organism>
<dbReference type="EnsemblPlants" id="TraesCS5A02G034600.1">
    <property type="protein sequence ID" value="TraesCS5A02G034600.1"/>
    <property type="gene ID" value="TraesCS5A02G034600"/>
</dbReference>
<protein>
    <recommendedName>
        <fullName evidence="4">Transmembrane protein 107</fullName>
    </recommendedName>
</protein>
<reference evidence="2" key="1">
    <citation type="submission" date="2018-08" db="EMBL/GenBank/DDBJ databases">
        <authorList>
            <person name="Rossello M."/>
        </authorList>
    </citation>
    <scope>NUCLEOTIDE SEQUENCE [LARGE SCALE GENOMIC DNA]</scope>
    <source>
        <strain evidence="2">cv. Chinese Spring</strain>
    </source>
</reference>
<dbReference type="GeneID" id="123106447"/>
<accession>A0A3B6KC36</accession>